<reference evidence="4 5" key="2">
    <citation type="submission" date="2018-11" db="EMBL/GenBank/DDBJ databases">
        <authorList>
            <consortium name="Pathogen Informatics"/>
        </authorList>
    </citation>
    <scope>NUCLEOTIDE SEQUENCE [LARGE SCALE GENOMIC DNA]</scope>
</reference>
<keyword evidence="2" id="KW-0539">Nucleus</keyword>
<feature type="domain" description="RED-like N-terminal" evidence="3">
    <location>
        <begin position="1"/>
        <end position="67"/>
    </location>
</feature>
<dbReference type="Proteomes" id="UP000271098">
    <property type="component" value="Unassembled WGS sequence"/>
</dbReference>
<dbReference type="GO" id="GO:0005634">
    <property type="term" value="C:nucleus"/>
    <property type="evidence" value="ECO:0007669"/>
    <property type="project" value="UniProtKB-SubCell"/>
</dbReference>
<protein>
    <submittedName>
        <fullName evidence="6">RED_N domain-containing protein</fullName>
    </submittedName>
</protein>
<dbReference type="InterPro" id="IPR039896">
    <property type="entry name" value="Red-like"/>
</dbReference>
<comment type="subcellular location">
    <subcellularLocation>
        <location evidence="1">Nucleus</location>
    </subcellularLocation>
</comment>
<dbReference type="Pfam" id="PF07808">
    <property type="entry name" value="RED_N"/>
    <property type="match status" value="1"/>
</dbReference>
<sequence>MVRNIHRVLFQNEFPLRNELFRKGRMAYVVDLEEEENDLPTTLLRSVHDCPVNESTHDINTSNMLIQVYLAPTLPLSDFVYLR</sequence>
<proteinExistence type="predicted"/>
<evidence type="ECO:0000259" key="3">
    <source>
        <dbReference type="Pfam" id="PF07808"/>
    </source>
</evidence>
<organism evidence="6">
    <name type="scientific">Gongylonema pulchrum</name>
    <dbReference type="NCBI Taxonomy" id="637853"/>
    <lineage>
        <taxon>Eukaryota</taxon>
        <taxon>Metazoa</taxon>
        <taxon>Ecdysozoa</taxon>
        <taxon>Nematoda</taxon>
        <taxon>Chromadorea</taxon>
        <taxon>Rhabditida</taxon>
        <taxon>Spirurina</taxon>
        <taxon>Spiruromorpha</taxon>
        <taxon>Spiruroidea</taxon>
        <taxon>Gongylonematidae</taxon>
        <taxon>Gongylonema</taxon>
    </lineage>
</organism>
<accession>A0A183D5X2</accession>
<dbReference type="InterPro" id="IPR012916">
    <property type="entry name" value="RED_N"/>
</dbReference>
<evidence type="ECO:0000313" key="4">
    <source>
        <dbReference type="EMBL" id="VDK42622.1"/>
    </source>
</evidence>
<evidence type="ECO:0000256" key="1">
    <source>
        <dbReference type="ARBA" id="ARBA00004123"/>
    </source>
</evidence>
<dbReference type="OrthoDB" id="3366823at2759"/>
<reference evidence="6" key="1">
    <citation type="submission" date="2016-06" db="UniProtKB">
        <authorList>
            <consortium name="WormBaseParasite"/>
        </authorList>
    </citation>
    <scope>IDENTIFICATION</scope>
</reference>
<evidence type="ECO:0000256" key="2">
    <source>
        <dbReference type="ARBA" id="ARBA00023242"/>
    </source>
</evidence>
<evidence type="ECO:0000313" key="6">
    <source>
        <dbReference type="WBParaSite" id="GPUH_0000412001-mRNA-1"/>
    </source>
</evidence>
<dbReference type="EMBL" id="UYRT01007499">
    <property type="protein sequence ID" value="VDK42622.1"/>
    <property type="molecule type" value="Genomic_DNA"/>
</dbReference>
<dbReference type="WBParaSite" id="GPUH_0000412001-mRNA-1">
    <property type="protein sequence ID" value="GPUH_0000412001-mRNA-1"/>
    <property type="gene ID" value="GPUH_0000412001"/>
</dbReference>
<evidence type="ECO:0000313" key="5">
    <source>
        <dbReference type="Proteomes" id="UP000271098"/>
    </source>
</evidence>
<keyword evidence="5" id="KW-1185">Reference proteome</keyword>
<gene>
    <name evidence="4" type="ORF">GPUH_LOCUS4113</name>
</gene>
<name>A0A183D5X2_9BILA</name>
<dbReference type="PANTHER" id="PTHR12765">
    <property type="entry name" value="RED PROTEIN IK FACTOR CYTOKINE IK"/>
    <property type="match status" value="1"/>
</dbReference>
<dbReference type="AlphaFoldDB" id="A0A183D5X2"/>